<dbReference type="RefSeq" id="WP_206087039.1">
    <property type="nucleotide sequence ID" value="NZ_CP065053.1"/>
</dbReference>
<sequence>MPIEDMVHPFLKFYTAAPQWIKSSIGQLYALAPASLRYGAKYHEFVGEIARSGDLAWLRRRADEKLMDTLRWAIETVPANAALKPALARGDSAAALLAAFPLLTKEDIKADTSRYLSTRMGPETHLMAFTGGSTSVPMKLYLEKYVSRSKDFAYNSTFDEIAGVGRDDIILALRGRTVPGAGRPDGTVWMFDPIKRYLHLSSDHLEPAYMPRYVEALRKWKPTFIHAFPSALVPLARWLKANPAPEVTARIRAIQLFSENIYDYQVDLLKEVFGCPVLLDYGHSERAVKAISAPDDARYFFWPLYGKVELVDTAGRSIDTPGVLGEIVATGFDNRVMPLIRYRTGDLAMWSAAPNHTRPGFAVVERIEGRLQEFLVCHDHRLVSICTIGAAHFEQLASADRMQFEQTAPGKATLKVLSSTELTKSAREALAAGIHAKTQGGLSVEIVRVDEIRRSVSGKHKLLLQHLDISTYLGAAHLDSDGTA</sequence>
<reference evidence="1 2" key="1">
    <citation type="submission" date="2020-11" db="EMBL/GenBank/DDBJ databases">
        <authorList>
            <person name="Sun Q."/>
        </authorList>
    </citation>
    <scope>NUCLEOTIDE SEQUENCE [LARGE SCALE GENOMIC DNA]</scope>
    <source>
        <strain evidence="1 2">P8398</strain>
    </source>
</reference>
<dbReference type="InterPro" id="IPR042099">
    <property type="entry name" value="ANL_N_sf"/>
</dbReference>
<dbReference type="PANTHER" id="PTHR36932:SF1">
    <property type="entry name" value="CAPSULAR POLYSACCHARIDE BIOSYNTHESIS PROTEIN"/>
    <property type="match status" value="1"/>
</dbReference>
<name>A0AA49A693_9BURK</name>
<accession>A0AA49A693</accession>
<dbReference type="EMBL" id="CP065053">
    <property type="protein sequence ID" value="QPI47315.1"/>
    <property type="molecule type" value="Genomic_DNA"/>
</dbReference>
<keyword evidence="2" id="KW-1185">Reference proteome</keyword>
<dbReference type="PANTHER" id="PTHR36932">
    <property type="entry name" value="CAPSULAR POLYSACCHARIDE BIOSYNTHESIS PROTEIN"/>
    <property type="match status" value="1"/>
</dbReference>
<dbReference type="InterPro" id="IPR053158">
    <property type="entry name" value="CapK_Type1_Caps_Biosynth"/>
</dbReference>
<organism evidence="1 2">
    <name type="scientific">Massilia antarctica</name>
    <dbReference type="NCBI Taxonomy" id="2765360"/>
    <lineage>
        <taxon>Bacteria</taxon>
        <taxon>Pseudomonadati</taxon>
        <taxon>Pseudomonadota</taxon>
        <taxon>Betaproteobacteria</taxon>
        <taxon>Burkholderiales</taxon>
        <taxon>Oxalobacteraceae</taxon>
        <taxon>Telluria group</taxon>
        <taxon>Massilia</taxon>
    </lineage>
</organism>
<evidence type="ECO:0008006" key="3">
    <source>
        <dbReference type="Google" id="ProtNLM"/>
    </source>
</evidence>
<gene>
    <name evidence="1" type="ORF">IV454_16975</name>
</gene>
<dbReference type="Gene3D" id="3.40.50.12780">
    <property type="entry name" value="N-terminal domain of ligase-like"/>
    <property type="match status" value="1"/>
</dbReference>
<protein>
    <recommendedName>
        <fullName evidence="3">Phenylacetate--CoA ligase family protein</fullName>
    </recommendedName>
</protein>
<dbReference type="SUPFAM" id="SSF56801">
    <property type="entry name" value="Acetyl-CoA synthetase-like"/>
    <property type="match status" value="1"/>
</dbReference>
<proteinExistence type="predicted"/>
<dbReference type="Proteomes" id="UP000662888">
    <property type="component" value="Chromosome"/>
</dbReference>
<evidence type="ECO:0000313" key="1">
    <source>
        <dbReference type="EMBL" id="QPI47315.1"/>
    </source>
</evidence>
<evidence type="ECO:0000313" key="2">
    <source>
        <dbReference type="Proteomes" id="UP000662888"/>
    </source>
</evidence>